<organism evidence="18 19">
    <name type="scientific">Ruminococcus gauvreauii</name>
    <dbReference type="NCBI Taxonomy" id="438033"/>
    <lineage>
        <taxon>Bacteria</taxon>
        <taxon>Bacillati</taxon>
        <taxon>Bacillota</taxon>
        <taxon>Clostridia</taxon>
        <taxon>Eubacteriales</taxon>
        <taxon>Oscillospiraceae</taxon>
        <taxon>Ruminococcus</taxon>
    </lineage>
</organism>
<feature type="domain" description="Mur ligase N-terminal catalytic" evidence="15">
    <location>
        <begin position="11"/>
        <end position="110"/>
    </location>
</feature>
<dbReference type="InterPro" id="IPR004101">
    <property type="entry name" value="Mur_ligase_C"/>
</dbReference>
<accession>A0ABY5VJ86</accession>
<dbReference type="PANTHER" id="PTHR43445">
    <property type="entry name" value="UDP-N-ACETYLMURAMATE--L-ALANINE LIGASE-RELATED"/>
    <property type="match status" value="1"/>
</dbReference>
<feature type="domain" description="Mur ligase C-terminal" evidence="16">
    <location>
        <begin position="318"/>
        <end position="447"/>
    </location>
</feature>
<proteinExistence type="inferred from homology"/>
<evidence type="ECO:0000259" key="16">
    <source>
        <dbReference type="Pfam" id="PF02875"/>
    </source>
</evidence>
<keyword evidence="7 14" id="KW-0547">Nucleotide-binding</keyword>
<evidence type="ECO:0000256" key="1">
    <source>
        <dbReference type="ARBA" id="ARBA00004496"/>
    </source>
</evidence>
<feature type="binding site" evidence="14">
    <location>
        <begin position="118"/>
        <end position="124"/>
    </location>
    <ligand>
        <name>ATP</name>
        <dbReference type="ChEBI" id="CHEBI:30616"/>
    </ligand>
</feature>
<dbReference type="Gene3D" id="3.40.50.720">
    <property type="entry name" value="NAD(P)-binding Rossmann-like Domain"/>
    <property type="match status" value="1"/>
</dbReference>
<keyword evidence="9 14" id="KW-0133">Cell shape</keyword>
<dbReference type="Pfam" id="PF01225">
    <property type="entry name" value="Mur_ligase"/>
    <property type="match status" value="1"/>
</dbReference>
<dbReference type="InterPro" id="IPR000713">
    <property type="entry name" value="Mur_ligase_N"/>
</dbReference>
<keyword evidence="19" id="KW-1185">Reference proteome</keyword>
<evidence type="ECO:0000256" key="11">
    <source>
        <dbReference type="ARBA" id="ARBA00023306"/>
    </source>
</evidence>
<dbReference type="InterPro" id="IPR013221">
    <property type="entry name" value="Mur_ligase_cen"/>
</dbReference>
<evidence type="ECO:0000313" key="19">
    <source>
        <dbReference type="Proteomes" id="UP001060164"/>
    </source>
</evidence>
<evidence type="ECO:0000256" key="2">
    <source>
        <dbReference type="ARBA" id="ARBA00004752"/>
    </source>
</evidence>
<evidence type="ECO:0000256" key="10">
    <source>
        <dbReference type="ARBA" id="ARBA00022984"/>
    </source>
</evidence>
<evidence type="ECO:0000256" key="12">
    <source>
        <dbReference type="ARBA" id="ARBA00023316"/>
    </source>
</evidence>
<dbReference type="Gene3D" id="3.40.1190.10">
    <property type="entry name" value="Mur-like, catalytic domain"/>
    <property type="match status" value="1"/>
</dbReference>
<evidence type="ECO:0000256" key="9">
    <source>
        <dbReference type="ARBA" id="ARBA00022960"/>
    </source>
</evidence>
<dbReference type="PANTHER" id="PTHR43445:SF3">
    <property type="entry name" value="UDP-N-ACETYLMURAMATE--L-ALANINE LIGASE"/>
    <property type="match status" value="1"/>
</dbReference>
<evidence type="ECO:0000256" key="3">
    <source>
        <dbReference type="ARBA" id="ARBA00012211"/>
    </source>
</evidence>
<keyword evidence="4 14" id="KW-0963">Cytoplasm</keyword>
<evidence type="ECO:0000256" key="6">
    <source>
        <dbReference type="ARBA" id="ARBA00022618"/>
    </source>
</evidence>
<comment type="similarity">
    <text evidence="14">Belongs to the MurCDEF family.</text>
</comment>
<dbReference type="GO" id="GO:0008763">
    <property type="term" value="F:UDP-N-acetylmuramate-L-alanine ligase activity"/>
    <property type="evidence" value="ECO:0007669"/>
    <property type="project" value="UniProtKB-EC"/>
</dbReference>
<dbReference type="Pfam" id="PF08245">
    <property type="entry name" value="Mur_ligase_M"/>
    <property type="match status" value="1"/>
</dbReference>
<comment type="pathway">
    <text evidence="2 14">Cell wall biogenesis; peptidoglycan biosynthesis.</text>
</comment>
<dbReference type="SUPFAM" id="SSF51984">
    <property type="entry name" value="MurCD N-terminal domain"/>
    <property type="match status" value="1"/>
</dbReference>
<evidence type="ECO:0000259" key="15">
    <source>
        <dbReference type="Pfam" id="PF01225"/>
    </source>
</evidence>
<evidence type="ECO:0000256" key="5">
    <source>
        <dbReference type="ARBA" id="ARBA00022598"/>
    </source>
</evidence>
<evidence type="ECO:0000256" key="14">
    <source>
        <dbReference type="HAMAP-Rule" id="MF_00046"/>
    </source>
</evidence>
<dbReference type="InterPro" id="IPR005758">
    <property type="entry name" value="UDP-N-AcMur_Ala_ligase_MurC"/>
</dbReference>
<dbReference type="HAMAP" id="MF_00046">
    <property type="entry name" value="MurC"/>
    <property type="match status" value="1"/>
</dbReference>
<keyword evidence="11 14" id="KW-0131">Cell cycle</keyword>
<feature type="domain" description="Mur ligase central" evidence="17">
    <location>
        <begin position="116"/>
        <end position="296"/>
    </location>
</feature>
<dbReference type="InterPro" id="IPR050061">
    <property type="entry name" value="MurCDEF_pg_biosynth"/>
</dbReference>
<dbReference type="SUPFAM" id="SSF53623">
    <property type="entry name" value="MurD-like peptide ligases, catalytic domain"/>
    <property type="match status" value="1"/>
</dbReference>
<keyword evidence="6 14" id="KW-0132">Cell division</keyword>
<gene>
    <name evidence="14 18" type="primary">murC</name>
    <name evidence="18" type="ORF">NQ502_05270</name>
</gene>
<keyword evidence="8 14" id="KW-0067">ATP-binding</keyword>
<name>A0ABY5VJ86_9FIRM</name>
<keyword evidence="10 14" id="KW-0573">Peptidoglycan synthesis</keyword>
<evidence type="ECO:0000256" key="13">
    <source>
        <dbReference type="ARBA" id="ARBA00047833"/>
    </source>
</evidence>
<reference evidence="18" key="1">
    <citation type="journal article" date="2022" name="Cell">
        <title>Design, construction, and in vivo augmentation of a complex gut microbiome.</title>
        <authorList>
            <person name="Cheng A.G."/>
            <person name="Ho P.Y."/>
            <person name="Aranda-Diaz A."/>
            <person name="Jain S."/>
            <person name="Yu F.B."/>
            <person name="Meng X."/>
            <person name="Wang M."/>
            <person name="Iakiviak M."/>
            <person name="Nagashima K."/>
            <person name="Zhao A."/>
            <person name="Murugkar P."/>
            <person name="Patil A."/>
            <person name="Atabakhsh K."/>
            <person name="Weakley A."/>
            <person name="Yan J."/>
            <person name="Brumbaugh A.R."/>
            <person name="Higginbottom S."/>
            <person name="Dimas A."/>
            <person name="Shiver A.L."/>
            <person name="Deutschbauer A."/>
            <person name="Neff N."/>
            <person name="Sonnenburg J.L."/>
            <person name="Huang K.C."/>
            <person name="Fischbach M.A."/>
        </authorList>
    </citation>
    <scope>NUCLEOTIDE SEQUENCE</scope>
    <source>
        <strain evidence="18">DSM 19829</strain>
    </source>
</reference>
<dbReference type="Gene3D" id="3.90.190.20">
    <property type="entry name" value="Mur ligase, C-terminal domain"/>
    <property type="match status" value="1"/>
</dbReference>
<dbReference type="InterPro" id="IPR036615">
    <property type="entry name" value="Mur_ligase_C_dom_sf"/>
</dbReference>
<evidence type="ECO:0000256" key="7">
    <source>
        <dbReference type="ARBA" id="ARBA00022741"/>
    </source>
</evidence>
<keyword evidence="12 14" id="KW-0961">Cell wall biogenesis/degradation</keyword>
<dbReference type="NCBIfam" id="TIGR01082">
    <property type="entry name" value="murC"/>
    <property type="match status" value="1"/>
</dbReference>
<evidence type="ECO:0000313" key="18">
    <source>
        <dbReference type="EMBL" id="UWP60452.1"/>
    </source>
</evidence>
<dbReference type="RefSeq" id="WP_028529115.1">
    <property type="nucleotide sequence ID" value="NZ_CABLBR010000019.1"/>
</dbReference>
<comment type="catalytic activity">
    <reaction evidence="13 14">
        <text>UDP-N-acetyl-alpha-D-muramate + L-alanine + ATP = UDP-N-acetyl-alpha-D-muramoyl-L-alanine + ADP + phosphate + H(+)</text>
        <dbReference type="Rhea" id="RHEA:23372"/>
        <dbReference type="ChEBI" id="CHEBI:15378"/>
        <dbReference type="ChEBI" id="CHEBI:30616"/>
        <dbReference type="ChEBI" id="CHEBI:43474"/>
        <dbReference type="ChEBI" id="CHEBI:57972"/>
        <dbReference type="ChEBI" id="CHEBI:70757"/>
        <dbReference type="ChEBI" id="CHEBI:83898"/>
        <dbReference type="ChEBI" id="CHEBI:456216"/>
        <dbReference type="EC" id="6.3.2.8"/>
    </reaction>
</comment>
<keyword evidence="5 14" id="KW-0436">Ligase</keyword>
<dbReference type="Proteomes" id="UP001060164">
    <property type="component" value="Chromosome"/>
</dbReference>
<evidence type="ECO:0000256" key="4">
    <source>
        <dbReference type="ARBA" id="ARBA00022490"/>
    </source>
</evidence>
<dbReference type="Pfam" id="PF02875">
    <property type="entry name" value="Mur_ligase_C"/>
    <property type="match status" value="1"/>
</dbReference>
<comment type="subcellular location">
    <subcellularLocation>
        <location evidence="1 14">Cytoplasm</location>
    </subcellularLocation>
</comment>
<dbReference type="InterPro" id="IPR036565">
    <property type="entry name" value="Mur-like_cat_sf"/>
</dbReference>
<comment type="function">
    <text evidence="14">Cell wall formation.</text>
</comment>
<protein>
    <recommendedName>
        <fullName evidence="3 14">UDP-N-acetylmuramate--L-alanine ligase</fullName>
        <ecNumber evidence="3 14">6.3.2.8</ecNumber>
    </recommendedName>
    <alternativeName>
        <fullName evidence="14">UDP-N-acetylmuramoyl-L-alanine synthetase</fullName>
    </alternativeName>
</protein>
<dbReference type="EMBL" id="CP102290">
    <property type="protein sequence ID" value="UWP60452.1"/>
    <property type="molecule type" value="Genomic_DNA"/>
</dbReference>
<evidence type="ECO:0000259" key="17">
    <source>
        <dbReference type="Pfam" id="PF08245"/>
    </source>
</evidence>
<dbReference type="EC" id="6.3.2.8" evidence="3 14"/>
<sequence>MYTIDFNQPMHIHFIGIGGISMSGLAQILLKENFQVSGSDAKESALTKQLEEKGAVLYYGQRASNIDDSVDLVVYTAAIHPDNPEYAAAAERSIPMLSRAQLLGQIMKNYEIPIAVSGTHGKTTTTSMLSHILMQGDCDPTISVGGILPSIHGNIRVGNSGTFITEACEYTNSFLSFFPKISIILNMDADHLDFFKDIDDIRLSFRKFAELLPDDGTLIINSDTPEYETVTDGLSCRVITYGLNTNAEYTADAISYDTFGHPTFDCLRNGTRIGTFSLKVPGLHNVSNALASIAAAQLFELDCDTIQEGFSSFLGTDRRFQYKGEIGGVTVIDDYAHHPTEIEATLTSAKNYPHKKLWCVFQPHTYTRTKALLHEFARALTHADTVILCDIYAAREKNTIGITSKDLQACIQDLGTECLYFSTFDAIENFLLENCTHGDLLITMGAGDVVTIGEKLLGQ</sequence>
<evidence type="ECO:0000256" key="8">
    <source>
        <dbReference type="ARBA" id="ARBA00022840"/>
    </source>
</evidence>
<dbReference type="SUPFAM" id="SSF53244">
    <property type="entry name" value="MurD-like peptide ligases, peptide-binding domain"/>
    <property type="match status" value="1"/>
</dbReference>